<dbReference type="EMBL" id="CM000137">
    <property type="protein sequence ID" value="EEC69262.1"/>
    <property type="molecule type" value="Genomic_DNA"/>
</dbReference>
<evidence type="ECO:0000313" key="4">
    <source>
        <dbReference type="Proteomes" id="UP000007015"/>
    </source>
</evidence>
<feature type="compositionally biased region" description="Low complexity" evidence="1">
    <location>
        <begin position="353"/>
        <end position="364"/>
    </location>
</feature>
<dbReference type="Proteomes" id="UP000007015">
    <property type="component" value="Chromosome 12"/>
</dbReference>
<organism evidence="3 4">
    <name type="scientific">Oryza sativa subsp. indica</name>
    <name type="common">Rice</name>
    <dbReference type="NCBI Taxonomy" id="39946"/>
    <lineage>
        <taxon>Eukaryota</taxon>
        <taxon>Viridiplantae</taxon>
        <taxon>Streptophyta</taxon>
        <taxon>Embryophyta</taxon>
        <taxon>Tracheophyta</taxon>
        <taxon>Spermatophyta</taxon>
        <taxon>Magnoliopsida</taxon>
        <taxon>Liliopsida</taxon>
        <taxon>Poales</taxon>
        <taxon>Poaceae</taxon>
        <taxon>BOP clade</taxon>
        <taxon>Oryzoideae</taxon>
        <taxon>Oryzeae</taxon>
        <taxon>Oryzinae</taxon>
        <taxon>Oryza</taxon>
        <taxon>Oryza sativa</taxon>
    </lineage>
</organism>
<feature type="region of interest" description="Disordered" evidence="1">
    <location>
        <begin position="642"/>
        <end position="701"/>
    </location>
</feature>
<dbReference type="PANTHER" id="PTHR35828:SF28">
    <property type="entry name" value="F-BOX DOMAIN CONTAINING PROTEIN"/>
    <property type="match status" value="1"/>
</dbReference>
<dbReference type="Pfam" id="PF00646">
    <property type="entry name" value="F-box"/>
    <property type="match status" value="1"/>
</dbReference>
<name>B8BPL4_ORYSI</name>
<dbReference type="SUPFAM" id="SSF81383">
    <property type="entry name" value="F-box domain"/>
    <property type="match status" value="1"/>
</dbReference>
<keyword evidence="4" id="KW-1185">Reference proteome</keyword>
<feature type="domain" description="F-box" evidence="2">
    <location>
        <begin position="13"/>
        <end position="53"/>
    </location>
</feature>
<dbReference type="CDD" id="cd09917">
    <property type="entry name" value="F-box_SF"/>
    <property type="match status" value="1"/>
</dbReference>
<accession>B8BPL4</accession>
<sequence>MEEPPSSLSSPALPLDIVVEIAERSDPITLLRCAAACKHLRRVISGEGFRRDLRLRNADGFVPGLLHGFFFQPRCPSPHYHGYNYDPLRFVAAGRHDQLSAAEDIASGGSGGGGDTYQIPSFVSDSNRVHKNKRSRRIEPVAARGGFVVLRTGKFSGKVCNPMTGYTRPIDMPRKTAKGEGSSYLLITADDGGDGVDVGVTSDESELHRFRLLAVRLFARTRVEVQELTPDTGTWGPVTTLPVVDADHYLHPHPVLVRPPVVIAGVAYFLGEMSGRDDQTYQLLLRMSLDRESLGRQYHHSPPSYSYFILAVDVSIRRDGETGTTAAATIMLLPTELRAPSYTGEATVTPTPGQLLLSPSSRGGGRRSSLALLVGRRTHVEIWTMKLIRHGMALLRMACTKVVDLMGVPRSPCSPPVSESEVALLWSGDASGGVVLRLGGTVCLLDRRRRAVVVRALGDGEEFVEFGSGRRHVLLSYEEKLGKRLKMPWDESRNTVEPWWFLKAKNAWRELIRLKWCNPEWQASSHAHRIRREKMTWPSHRQGSSNLSRFQKNLEKKKKRVVSQMEAYTEGRGEYGEDGRFRCNTHVTGKLEAYNEAYVQLHGAGSDWRNSPIDPMAVHMAGGGKKHGRFMIGDGLIDSSAIFGDSSLDDPQEREAREREREEREREKERERQEREQEKERECEERAREKEQDRKERELERKERELEKIAFEQKSSFFEVALRAIQLKLNIDLPSASGPPPLPVMLTNPALSVSSALNGNPFCAEHGGAAIVSGAI</sequence>
<evidence type="ECO:0000256" key="1">
    <source>
        <dbReference type="SAM" id="MobiDB-lite"/>
    </source>
</evidence>
<dbReference type="AlphaFoldDB" id="B8BPL4"/>
<dbReference type="PANTHER" id="PTHR35828">
    <property type="entry name" value="OS08G0203800 PROTEIN-RELATED"/>
    <property type="match status" value="1"/>
</dbReference>
<dbReference type="OMA" id="RRTHVEI"/>
<dbReference type="Gramene" id="BGIOSGA036209-TA">
    <property type="protein sequence ID" value="BGIOSGA036209-PA"/>
    <property type="gene ID" value="BGIOSGA036209"/>
</dbReference>
<proteinExistence type="predicted"/>
<protein>
    <recommendedName>
        <fullName evidence="2">F-box domain-containing protein</fullName>
    </recommendedName>
</protein>
<evidence type="ECO:0000313" key="3">
    <source>
        <dbReference type="EMBL" id="EEC69262.1"/>
    </source>
</evidence>
<dbReference type="SMART" id="SM00256">
    <property type="entry name" value="FBOX"/>
    <property type="match status" value="1"/>
</dbReference>
<reference evidence="3 4" key="1">
    <citation type="journal article" date="2005" name="PLoS Biol.">
        <title>The genomes of Oryza sativa: a history of duplications.</title>
        <authorList>
            <person name="Yu J."/>
            <person name="Wang J."/>
            <person name="Lin W."/>
            <person name="Li S."/>
            <person name="Li H."/>
            <person name="Zhou J."/>
            <person name="Ni P."/>
            <person name="Dong W."/>
            <person name="Hu S."/>
            <person name="Zeng C."/>
            <person name="Zhang J."/>
            <person name="Zhang Y."/>
            <person name="Li R."/>
            <person name="Xu Z."/>
            <person name="Li S."/>
            <person name="Li X."/>
            <person name="Zheng H."/>
            <person name="Cong L."/>
            <person name="Lin L."/>
            <person name="Yin J."/>
            <person name="Geng J."/>
            <person name="Li G."/>
            <person name="Shi J."/>
            <person name="Liu J."/>
            <person name="Lv H."/>
            <person name="Li J."/>
            <person name="Wang J."/>
            <person name="Deng Y."/>
            <person name="Ran L."/>
            <person name="Shi X."/>
            <person name="Wang X."/>
            <person name="Wu Q."/>
            <person name="Li C."/>
            <person name="Ren X."/>
            <person name="Wang J."/>
            <person name="Wang X."/>
            <person name="Li D."/>
            <person name="Liu D."/>
            <person name="Zhang X."/>
            <person name="Ji Z."/>
            <person name="Zhao W."/>
            <person name="Sun Y."/>
            <person name="Zhang Z."/>
            <person name="Bao J."/>
            <person name="Han Y."/>
            <person name="Dong L."/>
            <person name="Ji J."/>
            <person name="Chen P."/>
            <person name="Wu S."/>
            <person name="Liu J."/>
            <person name="Xiao Y."/>
            <person name="Bu D."/>
            <person name="Tan J."/>
            <person name="Yang L."/>
            <person name="Ye C."/>
            <person name="Zhang J."/>
            <person name="Xu J."/>
            <person name="Zhou Y."/>
            <person name="Yu Y."/>
            <person name="Zhang B."/>
            <person name="Zhuang S."/>
            <person name="Wei H."/>
            <person name="Liu B."/>
            <person name="Lei M."/>
            <person name="Yu H."/>
            <person name="Li Y."/>
            <person name="Xu H."/>
            <person name="Wei S."/>
            <person name="He X."/>
            <person name="Fang L."/>
            <person name="Zhang Z."/>
            <person name="Zhang Y."/>
            <person name="Huang X."/>
            <person name="Su Z."/>
            <person name="Tong W."/>
            <person name="Li J."/>
            <person name="Tong Z."/>
            <person name="Li S."/>
            <person name="Ye J."/>
            <person name="Wang L."/>
            <person name="Fang L."/>
            <person name="Lei T."/>
            <person name="Chen C."/>
            <person name="Chen H."/>
            <person name="Xu Z."/>
            <person name="Li H."/>
            <person name="Huang H."/>
            <person name="Zhang F."/>
            <person name="Xu H."/>
            <person name="Li N."/>
            <person name="Zhao C."/>
            <person name="Li S."/>
            <person name="Dong L."/>
            <person name="Huang Y."/>
            <person name="Li L."/>
            <person name="Xi Y."/>
            <person name="Qi Q."/>
            <person name="Li W."/>
            <person name="Zhang B."/>
            <person name="Hu W."/>
            <person name="Zhang Y."/>
            <person name="Tian X."/>
            <person name="Jiao Y."/>
            <person name="Liang X."/>
            <person name="Jin J."/>
            <person name="Gao L."/>
            <person name="Zheng W."/>
            <person name="Hao B."/>
            <person name="Liu S."/>
            <person name="Wang W."/>
            <person name="Yuan L."/>
            <person name="Cao M."/>
            <person name="McDermott J."/>
            <person name="Samudrala R."/>
            <person name="Wang J."/>
            <person name="Wong G.K."/>
            <person name="Yang H."/>
        </authorList>
    </citation>
    <scope>NUCLEOTIDE SEQUENCE [LARGE SCALE GENOMIC DNA]</scope>
    <source>
        <strain evidence="4">cv. 93-11</strain>
    </source>
</reference>
<dbReference type="InterPro" id="IPR001810">
    <property type="entry name" value="F-box_dom"/>
</dbReference>
<evidence type="ECO:0000259" key="2">
    <source>
        <dbReference type="SMART" id="SM00256"/>
    </source>
</evidence>
<feature type="region of interest" description="Disordered" evidence="1">
    <location>
        <begin position="345"/>
        <end position="364"/>
    </location>
</feature>
<dbReference type="HOGENOM" id="CLU_360728_0_0_1"/>
<dbReference type="InterPro" id="IPR036047">
    <property type="entry name" value="F-box-like_dom_sf"/>
</dbReference>
<gene>
    <name evidence="3" type="ORF">OsI_38299</name>
</gene>
<dbReference type="STRING" id="39946.B8BPL4"/>
<feature type="compositionally biased region" description="Basic and acidic residues" evidence="1">
    <location>
        <begin position="651"/>
        <end position="701"/>
    </location>
</feature>